<dbReference type="EMBL" id="JAGIOD010000001">
    <property type="protein sequence ID" value="MBP2380475.1"/>
    <property type="molecule type" value="Genomic_DNA"/>
</dbReference>
<reference evidence="3 4" key="1">
    <citation type="submission" date="2021-03" db="EMBL/GenBank/DDBJ databases">
        <title>Sequencing the genomes of 1000 actinobacteria strains.</title>
        <authorList>
            <person name="Klenk H.-P."/>
        </authorList>
    </citation>
    <scope>NUCLEOTIDE SEQUENCE [LARGE SCALE GENOMIC DNA]</scope>
    <source>
        <strain evidence="3 4">DSM 14566</strain>
    </source>
</reference>
<sequence length="160" mass="17865">MPVTDISHDIEALTLTITAEFAAPVQRIWDIYADPRQLEKVWGPKEYPATVVDHDLTPGGHVTYYMTSPEGERHYGYWKVLSVEEPSSFSYEDGFAHEDFTPNTELPISTCVSTLRATDGGTQAVYVTSYKSREELQTVLDMGVEEGSRSAIDQIDDLVA</sequence>
<organism evidence="3 4">
    <name type="scientific">Brachybacterium sacelli</name>
    <dbReference type="NCBI Taxonomy" id="173364"/>
    <lineage>
        <taxon>Bacteria</taxon>
        <taxon>Bacillati</taxon>
        <taxon>Actinomycetota</taxon>
        <taxon>Actinomycetes</taxon>
        <taxon>Micrococcales</taxon>
        <taxon>Dermabacteraceae</taxon>
        <taxon>Brachybacterium</taxon>
    </lineage>
</organism>
<evidence type="ECO:0000313" key="3">
    <source>
        <dbReference type="EMBL" id="MBP2380475.1"/>
    </source>
</evidence>
<comment type="similarity">
    <text evidence="1">Belongs to the AHA1 family.</text>
</comment>
<dbReference type="SUPFAM" id="SSF55961">
    <property type="entry name" value="Bet v1-like"/>
    <property type="match status" value="1"/>
</dbReference>
<proteinExistence type="inferred from homology"/>
<evidence type="ECO:0000313" key="4">
    <source>
        <dbReference type="Proteomes" id="UP001519290"/>
    </source>
</evidence>
<feature type="domain" description="Activator of Hsp90 ATPase homologue 1/2-like C-terminal" evidence="2">
    <location>
        <begin position="23"/>
        <end position="159"/>
    </location>
</feature>
<dbReference type="Proteomes" id="UP001519290">
    <property type="component" value="Unassembled WGS sequence"/>
</dbReference>
<dbReference type="InterPro" id="IPR023393">
    <property type="entry name" value="START-like_dom_sf"/>
</dbReference>
<name>A0ABS4WW91_9MICO</name>
<evidence type="ECO:0000259" key="2">
    <source>
        <dbReference type="Pfam" id="PF08327"/>
    </source>
</evidence>
<dbReference type="Gene3D" id="3.30.530.20">
    <property type="match status" value="1"/>
</dbReference>
<dbReference type="RefSeq" id="WP_209898441.1">
    <property type="nucleotide sequence ID" value="NZ_BAAAJW010000008.1"/>
</dbReference>
<protein>
    <submittedName>
        <fullName evidence="3">Uncharacterized protein YndB with AHSA1/START domain</fullName>
    </submittedName>
</protein>
<dbReference type="CDD" id="cd07814">
    <property type="entry name" value="SRPBCC_CalC_Aha1-like"/>
    <property type="match status" value="1"/>
</dbReference>
<keyword evidence="4" id="KW-1185">Reference proteome</keyword>
<dbReference type="Pfam" id="PF08327">
    <property type="entry name" value="AHSA1"/>
    <property type="match status" value="1"/>
</dbReference>
<accession>A0ABS4WW91</accession>
<comment type="caution">
    <text evidence="3">The sequence shown here is derived from an EMBL/GenBank/DDBJ whole genome shotgun (WGS) entry which is preliminary data.</text>
</comment>
<evidence type="ECO:0000256" key="1">
    <source>
        <dbReference type="ARBA" id="ARBA00006817"/>
    </source>
</evidence>
<gene>
    <name evidence="3" type="ORF">JOF43_000432</name>
</gene>
<dbReference type="InterPro" id="IPR013538">
    <property type="entry name" value="ASHA1/2-like_C"/>
</dbReference>